<comment type="caution">
    <text evidence="1">The sequence shown here is derived from an EMBL/GenBank/DDBJ whole genome shotgun (WGS) entry which is preliminary data.</text>
</comment>
<keyword evidence="2" id="KW-1185">Reference proteome</keyword>
<protein>
    <submittedName>
        <fullName evidence="1">Uncharacterized protein</fullName>
    </submittedName>
</protein>
<gene>
    <name evidence="1" type="ORF">KIN20_020398</name>
</gene>
<accession>A0AAD5N5W3</accession>
<dbReference type="AlphaFoldDB" id="A0AAD5N5W3"/>
<evidence type="ECO:0000313" key="2">
    <source>
        <dbReference type="Proteomes" id="UP001196413"/>
    </source>
</evidence>
<proteinExistence type="predicted"/>
<organism evidence="1 2">
    <name type="scientific">Parelaphostrongylus tenuis</name>
    <name type="common">Meningeal worm</name>
    <dbReference type="NCBI Taxonomy" id="148309"/>
    <lineage>
        <taxon>Eukaryota</taxon>
        <taxon>Metazoa</taxon>
        <taxon>Ecdysozoa</taxon>
        <taxon>Nematoda</taxon>
        <taxon>Chromadorea</taxon>
        <taxon>Rhabditida</taxon>
        <taxon>Rhabditina</taxon>
        <taxon>Rhabditomorpha</taxon>
        <taxon>Strongyloidea</taxon>
        <taxon>Metastrongylidae</taxon>
        <taxon>Parelaphostrongylus</taxon>
    </lineage>
</organism>
<dbReference type="EMBL" id="JAHQIW010004131">
    <property type="protein sequence ID" value="KAJ1361201.1"/>
    <property type="molecule type" value="Genomic_DNA"/>
</dbReference>
<sequence>MEWFFQEIYLVLGSSELRYRALTFKPREEFCRARAAELFKKRMNIENLRMTR</sequence>
<dbReference type="Proteomes" id="UP001196413">
    <property type="component" value="Unassembled WGS sequence"/>
</dbReference>
<evidence type="ECO:0000313" key="1">
    <source>
        <dbReference type="EMBL" id="KAJ1361201.1"/>
    </source>
</evidence>
<reference evidence="1" key="1">
    <citation type="submission" date="2021-06" db="EMBL/GenBank/DDBJ databases">
        <title>Parelaphostrongylus tenuis whole genome reference sequence.</title>
        <authorList>
            <person name="Garwood T.J."/>
            <person name="Larsen P.A."/>
            <person name="Fountain-Jones N.M."/>
            <person name="Garbe J.R."/>
            <person name="Macchietto M.G."/>
            <person name="Kania S.A."/>
            <person name="Gerhold R.W."/>
            <person name="Richards J.E."/>
            <person name="Wolf T.M."/>
        </authorList>
    </citation>
    <scope>NUCLEOTIDE SEQUENCE</scope>
    <source>
        <strain evidence="1">MNPRO001-30</strain>
        <tissue evidence="1">Meninges</tissue>
    </source>
</reference>
<name>A0AAD5N5W3_PARTN</name>